<keyword evidence="3" id="KW-1185">Reference proteome</keyword>
<name>A0A9Y2NHD3_9PSEU</name>
<dbReference type="Pfam" id="PF18735">
    <property type="entry name" value="HEPN_RiboL-PSP"/>
    <property type="match status" value="1"/>
</dbReference>
<proteinExistence type="predicted"/>
<accession>A0A9Y2NHD3</accession>
<dbReference type="InterPro" id="IPR041519">
    <property type="entry name" value="HEPN_RiboL-PSP"/>
</dbReference>
<evidence type="ECO:0000313" key="3">
    <source>
        <dbReference type="Proteomes" id="UP001239397"/>
    </source>
</evidence>
<organism evidence="2 3">
    <name type="scientific">Amycolatopsis mongoliensis</name>
    <dbReference type="NCBI Taxonomy" id="715475"/>
    <lineage>
        <taxon>Bacteria</taxon>
        <taxon>Bacillati</taxon>
        <taxon>Actinomycetota</taxon>
        <taxon>Actinomycetes</taxon>
        <taxon>Pseudonocardiales</taxon>
        <taxon>Pseudonocardiaceae</taxon>
        <taxon>Amycolatopsis</taxon>
    </lineage>
</organism>
<feature type="domain" description="RiboL-PSP-HEPN" evidence="1">
    <location>
        <begin position="37"/>
        <end position="196"/>
    </location>
</feature>
<dbReference type="RefSeq" id="WP_286001405.1">
    <property type="nucleotide sequence ID" value="NZ_CP127295.1"/>
</dbReference>
<gene>
    <name evidence="2" type="ORF">QRX60_15130</name>
</gene>
<reference evidence="2 3" key="1">
    <citation type="submission" date="2023-06" db="EMBL/GenBank/DDBJ databases">
        <authorList>
            <person name="Oyuntsetseg B."/>
            <person name="Kim S.B."/>
        </authorList>
    </citation>
    <scope>NUCLEOTIDE SEQUENCE [LARGE SCALE GENOMIC DNA]</scope>
    <source>
        <strain evidence="2 3">4-36</strain>
    </source>
</reference>
<sequence length="225" mass="25199">MQLGEEIQYPCKRGRAAIQLRARIHELTTSLSVTPHTVPLSQREVDLLHGLRVLAHSEIQAFIESVASTILEVTEDNATRGRLTHAGHQLMVHDMADRYFRATAFSRYPTYDTKLIIANFQSDPIPLAEAIKRHKKVVKENNGVKETNVRRLLLPLGYRESFFVPGLLNDLNNFGAARGDVAHGPGSTVGLQHKPSGSTEITRIKKLEHGLEMLERFAPRLLTPL</sequence>
<dbReference type="KEGG" id="amog:QRX60_15130"/>
<protein>
    <recommendedName>
        <fullName evidence="1">RiboL-PSP-HEPN domain-containing protein</fullName>
    </recommendedName>
</protein>
<dbReference type="Proteomes" id="UP001239397">
    <property type="component" value="Chromosome"/>
</dbReference>
<dbReference type="AlphaFoldDB" id="A0A9Y2NHD3"/>
<dbReference type="EMBL" id="CP127295">
    <property type="protein sequence ID" value="WIY05102.1"/>
    <property type="molecule type" value="Genomic_DNA"/>
</dbReference>
<evidence type="ECO:0000259" key="1">
    <source>
        <dbReference type="Pfam" id="PF18735"/>
    </source>
</evidence>
<evidence type="ECO:0000313" key="2">
    <source>
        <dbReference type="EMBL" id="WIY05102.1"/>
    </source>
</evidence>